<accession>A0ABU9GKU1</accession>
<dbReference type="Gene3D" id="3.40.640.10">
    <property type="entry name" value="Type I PLP-dependent aspartate aminotransferase-like (Major domain)"/>
    <property type="match status" value="1"/>
</dbReference>
<dbReference type="Pfam" id="PF00464">
    <property type="entry name" value="SHMT"/>
    <property type="match status" value="1"/>
</dbReference>
<comment type="cofactor">
    <cofactor evidence="1">
        <name>pyridoxal 5'-phosphate</name>
        <dbReference type="ChEBI" id="CHEBI:597326"/>
    </cofactor>
</comment>
<name>A0ABU9GKU1_COBMA</name>
<organism evidence="4 5">
    <name type="scientific">Cobetia marina</name>
    <name type="common">Deleya marina</name>
    <dbReference type="NCBI Taxonomy" id="28258"/>
    <lineage>
        <taxon>Bacteria</taxon>
        <taxon>Pseudomonadati</taxon>
        <taxon>Pseudomonadota</taxon>
        <taxon>Gammaproteobacteria</taxon>
        <taxon>Oceanospirillales</taxon>
        <taxon>Halomonadaceae</taxon>
        <taxon>Cobetia</taxon>
    </lineage>
</organism>
<feature type="domain" description="Serine hydroxymethyltransferase-like" evidence="3">
    <location>
        <begin position="1"/>
        <end position="77"/>
    </location>
</feature>
<dbReference type="InterPro" id="IPR015424">
    <property type="entry name" value="PyrdxlP-dep_Trfase"/>
</dbReference>
<dbReference type="InterPro" id="IPR015421">
    <property type="entry name" value="PyrdxlP-dep_Trfase_major"/>
</dbReference>
<sequence>KPKMIIAGFSAYSRVVTWRRFRDLADEIGAWLMVDMAPVAGLVAAGHYPSPLPPAHVVTTPTHKTLRGPRGGLLLSAPGA</sequence>
<dbReference type="InterPro" id="IPR039429">
    <property type="entry name" value="SHMT-like_dom"/>
</dbReference>
<protein>
    <submittedName>
        <fullName evidence="4">Serine hydroxymethyltransferase</fullName>
        <ecNumber evidence="4">2.1.2.1</ecNumber>
    </submittedName>
</protein>
<evidence type="ECO:0000259" key="3">
    <source>
        <dbReference type="Pfam" id="PF00464"/>
    </source>
</evidence>
<dbReference type="PANTHER" id="PTHR11680:SF50">
    <property type="entry name" value="SERINE HYDROXYMETHYLTRANSFERASE"/>
    <property type="match status" value="1"/>
</dbReference>
<dbReference type="SUPFAM" id="SSF53383">
    <property type="entry name" value="PLP-dependent transferases"/>
    <property type="match status" value="1"/>
</dbReference>
<comment type="caution">
    <text evidence="4">The sequence shown here is derived from an EMBL/GenBank/DDBJ whole genome shotgun (WGS) entry which is preliminary data.</text>
</comment>
<reference evidence="4 5" key="1">
    <citation type="submission" date="2024-02" db="EMBL/GenBank/DDBJ databases">
        <title>Bacteria isolated from the canopy kelp, Nereocystis luetkeana.</title>
        <authorList>
            <person name="Pfister C.A."/>
            <person name="Younker I.T."/>
            <person name="Light S.H."/>
        </authorList>
    </citation>
    <scope>NUCLEOTIDE SEQUENCE [LARGE SCALE GENOMIC DNA]</scope>
    <source>
        <strain evidence="4 5">TI.5.07</strain>
    </source>
</reference>
<keyword evidence="4" id="KW-0808">Transferase</keyword>
<dbReference type="Proteomes" id="UP001378242">
    <property type="component" value="Unassembled WGS sequence"/>
</dbReference>
<feature type="non-terminal residue" evidence="4">
    <location>
        <position position="80"/>
    </location>
</feature>
<proteinExistence type="predicted"/>
<feature type="non-terminal residue" evidence="4">
    <location>
        <position position="1"/>
    </location>
</feature>
<dbReference type="EC" id="2.1.2.1" evidence="4"/>
<keyword evidence="5" id="KW-1185">Reference proteome</keyword>
<dbReference type="EMBL" id="JBAKAP010000083">
    <property type="protein sequence ID" value="MEL0618700.1"/>
    <property type="molecule type" value="Genomic_DNA"/>
</dbReference>
<evidence type="ECO:0000313" key="5">
    <source>
        <dbReference type="Proteomes" id="UP001378242"/>
    </source>
</evidence>
<evidence type="ECO:0000313" key="4">
    <source>
        <dbReference type="EMBL" id="MEL0618700.1"/>
    </source>
</evidence>
<dbReference type="PANTHER" id="PTHR11680">
    <property type="entry name" value="SERINE HYDROXYMETHYLTRANSFERASE"/>
    <property type="match status" value="1"/>
</dbReference>
<dbReference type="GO" id="GO:0004372">
    <property type="term" value="F:glycine hydroxymethyltransferase activity"/>
    <property type="evidence" value="ECO:0007669"/>
    <property type="project" value="UniProtKB-EC"/>
</dbReference>
<evidence type="ECO:0000256" key="1">
    <source>
        <dbReference type="ARBA" id="ARBA00001933"/>
    </source>
</evidence>
<keyword evidence="2" id="KW-0663">Pyridoxal phosphate</keyword>
<gene>
    <name evidence="4" type="primary">glyA</name>
    <name evidence="4" type="ORF">V6243_17905</name>
</gene>
<dbReference type="InterPro" id="IPR049943">
    <property type="entry name" value="Ser_HO-MeTrfase-like"/>
</dbReference>
<evidence type="ECO:0000256" key="2">
    <source>
        <dbReference type="ARBA" id="ARBA00022898"/>
    </source>
</evidence>